<dbReference type="InterPro" id="IPR051681">
    <property type="entry name" value="Ser/Thr_Kinases-Pseudokinases"/>
</dbReference>
<dbReference type="GO" id="GO:0005524">
    <property type="term" value="F:ATP binding"/>
    <property type="evidence" value="ECO:0007669"/>
    <property type="project" value="InterPro"/>
</dbReference>
<accession>A0A9P3PLG4</accession>
<proteinExistence type="predicted"/>
<dbReference type="EMBL" id="BRPK01000004">
    <property type="protein sequence ID" value="GLB37866.1"/>
    <property type="molecule type" value="Genomic_DNA"/>
</dbReference>
<dbReference type="Proteomes" id="UP001063166">
    <property type="component" value="Unassembled WGS sequence"/>
</dbReference>
<dbReference type="PANTHER" id="PTHR44329:SF214">
    <property type="entry name" value="PROTEIN KINASE DOMAIN-CONTAINING PROTEIN"/>
    <property type="match status" value="1"/>
</dbReference>
<keyword evidence="1" id="KW-0175">Coiled coil</keyword>
<protein>
    <recommendedName>
        <fullName evidence="2">Protein kinase domain-containing protein</fullName>
    </recommendedName>
</protein>
<comment type="caution">
    <text evidence="3">The sequence shown here is derived from an EMBL/GenBank/DDBJ whole genome shotgun (WGS) entry which is preliminary data.</text>
</comment>
<dbReference type="SUPFAM" id="SSF56112">
    <property type="entry name" value="Protein kinase-like (PK-like)"/>
    <property type="match status" value="1"/>
</dbReference>
<feature type="coiled-coil region" evidence="1">
    <location>
        <begin position="70"/>
        <end position="130"/>
    </location>
</feature>
<feature type="domain" description="Protein kinase" evidence="2">
    <location>
        <begin position="288"/>
        <end position="559"/>
    </location>
</feature>
<dbReference type="InterPro" id="IPR008271">
    <property type="entry name" value="Ser/Thr_kinase_AS"/>
</dbReference>
<evidence type="ECO:0000256" key="1">
    <source>
        <dbReference type="SAM" id="Coils"/>
    </source>
</evidence>
<dbReference type="InterPro" id="IPR000719">
    <property type="entry name" value="Prot_kinase_dom"/>
</dbReference>
<sequence>MTAQKASLTAFPSSSRSATSRFFVQLLSFGLFTKYQASAIGSLVTDASASLAAAIAELQNFSPYLNEEEFNALILQCQTLTQRMENMEKLATKKMSVIGTKKFESMIEAARAYEEKCNRAQRVVKRTSAAAQERAADERFRMGLTHRLPRDKLKQRIRQIRAVEAALRTALHLPEETREVDDIVEELQNFFDMQDGTMEDDLNCVDPKVRPLVAKLRRLLRNLAEYRQLVACRSSTAERLLDMFQELLDILDGSLPGFRSHLLVATQRLAYNSGRYPTHYTLRNVTPPKEERAVHFGGFAEIWRGHYERRSICLKVAKRDGILREDQWQKVIAKESILWGQLSHPNVLPFYGLFEFDGKLALVSPWMEHNLTEYLVAKPDANRLLLALDVVEGLRFLHDRKIVHGDLKGANILVNRSGSACLADFGISSVLCPDVAVISTVCSVHSAGGTLLWQSPELMDNPRNTKASDVYAWACVAYQIFVGELPLQHLVESRPHDTEWIKREIKSGERPSRPPDSSPSWNGWGLTEQIWGLMKECWAAIPAARPTADDVVDRLTSMLSPKDIQLRERTRRNSMALYRQEARAGSPRHVELTVEFFNSLVGFSNQNEVSV</sequence>
<dbReference type="PANTHER" id="PTHR44329">
    <property type="entry name" value="SERINE/THREONINE-PROTEIN KINASE TNNI3K-RELATED"/>
    <property type="match status" value="1"/>
</dbReference>
<dbReference type="OrthoDB" id="4062651at2759"/>
<name>A0A9P3PLG4_LYOSH</name>
<dbReference type="SMART" id="SM00220">
    <property type="entry name" value="S_TKc"/>
    <property type="match status" value="1"/>
</dbReference>
<dbReference type="AlphaFoldDB" id="A0A9P3PLG4"/>
<evidence type="ECO:0000313" key="3">
    <source>
        <dbReference type="EMBL" id="GLB37866.1"/>
    </source>
</evidence>
<gene>
    <name evidence="3" type="ORF">LshimejAT787_0409170</name>
</gene>
<reference evidence="3" key="1">
    <citation type="submission" date="2022-07" db="EMBL/GenBank/DDBJ databases">
        <title>The genome of Lyophyllum shimeji provides insight into the initial evolution of ectomycorrhizal fungal genome.</title>
        <authorList>
            <person name="Kobayashi Y."/>
            <person name="Shibata T."/>
            <person name="Hirakawa H."/>
            <person name="Shigenobu S."/>
            <person name="Nishiyama T."/>
            <person name="Yamada A."/>
            <person name="Hasebe M."/>
            <person name="Kawaguchi M."/>
        </authorList>
    </citation>
    <scope>NUCLEOTIDE SEQUENCE</scope>
    <source>
        <strain evidence="3">AT787</strain>
    </source>
</reference>
<dbReference type="Pfam" id="PF00069">
    <property type="entry name" value="Pkinase"/>
    <property type="match status" value="1"/>
</dbReference>
<evidence type="ECO:0000259" key="2">
    <source>
        <dbReference type="PROSITE" id="PS50011"/>
    </source>
</evidence>
<dbReference type="GO" id="GO:0004674">
    <property type="term" value="F:protein serine/threonine kinase activity"/>
    <property type="evidence" value="ECO:0007669"/>
    <property type="project" value="TreeGrafter"/>
</dbReference>
<keyword evidence="4" id="KW-1185">Reference proteome</keyword>
<evidence type="ECO:0000313" key="4">
    <source>
        <dbReference type="Proteomes" id="UP001063166"/>
    </source>
</evidence>
<dbReference type="PROSITE" id="PS50011">
    <property type="entry name" value="PROTEIN_KINASE_DOM"/>
    <property type="match status" value="1"/>
</dbReference>
<dbReference type="Gene3D" id="1.10.510.10">
    <property type="entry name" value="Transferase(Phosphotransferase) domain 1"/>
    <property type="match status" value="1"/>
</dbReference>
<dbReference type="PROSITE" id="PS00108">
    <property type="entry name" value="PROTEIN_KINASE_ST"/>
    <property type="match status" value="1"/>
</dbReference>
<dbReference type="InterPro" id="IPR011009">
    <property type="entry name" value="Kinase-like_dom_sf"/>
</dbReference>
<organism evidence="3 4">
    <name type="scientific">Lyophyllum shimeji</name>
    <name type="common">Hon-shimeji</name>
    <name type="synonym">Tricholoma shimeji</name>
    <dbReference type="NCBI Taxonomy" id="47721"/>
    <lineage>
        <taxon>Eukaryota</taxon>
        <taxon>Fungi</taxon>
        <taxon>Dikarya</taxon>
        <taxon>Basidiomycota</taxon>
        <taxon>Agaricomycotina</taxon>
        <taxon>Agaricomycetes</taxon>
        <taxon>Agaricomycetidae</taxon>
        <taxon>Agaricales</taxon>
        <taxon>Tricholomatineae</taxon>
        <taxon>Lyophyllaceae</taxon>
        <taxon>Lyophyllum</taxon>
    </lineage>
</organism>